<dbReference type="Pfam" id="PF00440">
    <property type="entry name" value="TetR_N"/>
    <property type="match status" value="1"/>
</dbReference>
<evidence type="ECO:0000259" key="3">
    <source>
        <dbReference type="PROSITE" id="PS50977"/>
    </source>
</evidence>
<feature type="DNA-binding region" description="H-T-H motif" evidence="2">
    <location>
        <begin position="39"/>
        <end position="58"/>
    </location>
</feature>
<dbReference type="Proteomes" id="UP000004968">
    <property type="component" value="Unassembled WGS sequence"/>
</dbReference>
<gene>
    <name evidence="4" type="ORF">CLOSTHATH_04959</name>
</gene>
<accession>D3AMV9</accession>
<keyword evidence="1 2" id="KW-0238">DNA-binding</keyword>
<dbReference type="Gene3D" id="1.10.357.10">
    <property type="entry name" value="Tetracycline Repressor, domain 2"/>
    <property type="match status" value="1"/>
</dbReference>
<dbReference type="PRINTS" id="PR00455">
    <property type="entry name" value="HTHTETR"/>
</dbReference>
<dbReference type="PANTHER" id="PTHR43479">
    <property type="entry name" value="ACREF/ENVCD OPERON REPRESSOR-RELATED"/>
    <property type="match status" value="1"/>
</dbReference>
<feature type="domain" description="HTH tetR-type" evidence="3">
    <location>
        <begin position="16"/>
        <end position="76"/>
    </location>
</feature>
<dbReference type="PANTHER" id="PTHR43479:SF11">
    <property type="entry name" value="ACREF_ENVCD OPERON REPRESSOR-RELATED"/>
    <property type="match status" value="1"/>
</dbReference>
<dbReference type="PROSITE" id="PS50977">
    <property type="entry name" value="HTH_TETR_2"/>
    <property type="match status" value="1"/>
</dbReference>
<dbReference type="InterPro" id="IPR050624">
    <property type="entry name" value="HTH-type_Tx_Regulator"/>
</dbReference>
<protein>
    <submittedName>
        <fullName evidence="4">Transcriptional regulator, TetR family</fullName>
    </submittedName>
</protein>
<sequence>MYVKGGERMARNKYPEETVQKILDVSRTLFREKGYDHTTIQDIVNALGMSKGAVYHHFKSKEEIMDRLTDVYYDEAEWFMDIRLDPSLNGLEKLKEILRFLFTDKKKFELDKLMPYSNKDNPRLRTLILDSTIRDSAPFIAELIEEGIRDGSIHVTRPKELSETMMILMNVWIGMFAENREDFLIKIDYFQEFCEKMGLPVIDERIKEAIIGYYDEVMKEQPGRA</sequence>
<organism evidence="4 5">
    <name type="scientific">Hungatella hathewayi DSM 13479</name>
    <dbReference type="NCBI Taxonomy" id="566550"/>
    <lineage>
        <taxon>Bacteria</taxon>
        <taxon>Bacillati</taxon>
        <taxon>Bacillota</taxon>
        <taxon>Clostridia</taxon>
        <taxon>Lachnospirales</taxon>
        <taxon>Lachnospiraceae</taxon>
        <taxon>Hungatella</taxon>
    </lineage>
</organism>
<dbReference type="GO" id="GO:0003677">
    <property type="term" value="F:DNA binding"/>
    <property type="evidence" value="ECO:0007669"/>
    <property type="project" value="UniProtKB-UniRule"/>
</dbReference>
<dbReference type="AlphaFoldDB" id="D3AMV9"/>
<evidence type="ECO:0000313" key="4">
    <source>
        <dbReference type="EMBL" id="EFC96842.1"/>
    </source>
</evidence>
<name>D3AMV9_9FIRM</name>
<comment type="caution">
    <text evidence="4">The sequence shown here is derived from an EMBL/GenBank/DDBJ whole genome shotgun (WGS) entry which is preliminary data.</text>
</comment>
<dbReference type="InterPro" id="IPR001647">
    <property type="entry name" value="HTH_TetR"/>
</dbReference>
<dbReference type="InterPro" id="IPR009057">
    <property type="entry name" value="Homeodomain-like_sf"/>
</dbReference>
<reference evidence="4 5" key="1">
    <citation type="submission" date="2010-01" db="EMBL/GenBank/DDBJ databases">
        <authorList>
            <person name="Weinstock G."/>
            <person name="Sodergren E."/>
            <person name="Clifton S."/>
            <person name="Fulton L."/>
            <person name="Fulton B."/>
            <person name="Courtney L."/>
            <person name="Fronick C."/>
            <person name="Harrison M."/>
            <person name="Strong C."/>
            <person name="Farmer C."/>
            <person name="Delahaunty K."/>
            <person name="Markovic C."/>
            <person name="Hall O."/>
            <person name="Minx P."/>
            <person name="Tomlinson C."/>
            <person name="Mitreva M."/>
            <person name="Nelson J."/>
            <person name="Hou S."/>
            <person name="Wollam A."/>
            <person name="Pepin K.H."/>
            <person name="Johnson M."/>
            <person name="Bhonagiri V."/>
            <person name="Nash W.E."/>
            <person name="Warren W."/>
            <person name="Chinwalla A."/>
            <person name="Mardis E.R."/>
            <person name="Wilson R.K."/>
        </authorList>
    </citation>
    <scope>NUCLEOTIDE SEQUENCE [LARGE SCALE GENOMIC DNA]</scope>
    <source>
        <strain evidence="4 5">DSM 13479</strain>
    </source>
</reference>
<dbReference type="EMBL" id="ACIO01000486">
    <property type="protein sequence ID" value="EFC96842.1"/>
    <property type="molecule type" value="Genomic_DNA"/>
</dbReference>
<dbReference type="SUPFAM" id="SSF46689">
    <property type="entry name" value="Homeodomain-like"/>
    <property type="match status" value="1"/>
</dbReference>
<evidence type="ECO:0000256" key="2">
    <source>
        <dbReference type="PROSITE-ProRule" id="PRU00335"/>
    </source>
</evidence>
<proteinExistence type="predicted"/>
<evidence type="ECO:0000313" key="5">
    <source>
        <dbReference type="Proteomes" id="UP000004968"/>
    </source>
</evidence>
<dbReference type="HOGENOM" id="CLU_069356_29_1_9"/>
<evidence type="ECO:0000256" key="1">
    <source>
        <dbReference type="ARBA" id="ARBA00023125"/>
    </source>
</evidence>